<proteinExistence type="predicted"/>
<organism evidence="1 2">
    <name type="scientific">Paramuricea clavata</name>
    <name type="common">Red gorgonian</name>
    <name type="synonym">Violescent sea-whip</name>
    <dbReference type="NCBI Taxonomy" id="317549"/>
    <lineage>
        <taxon>Eukaryota</taxon>
        <taxon>Metazoa</taxon>
        <taxon>Cnidaria</taxon>
        <taxon>Anthozoa</taxon>
        <taxon>Octocorallia</taxon>
        <taxon>Malacalcyonacea</taxon>
        <taxon>Plexauridae</taxon>
        <taxon>Paramuricea</taxon>
    </lineage>
</organism>
<accession>A0A7D9H712</accession>
<dbReference type="SMART" id="SM00896">
    <property type="entry name" value="FDX-ACB"/>
    <property type="match status" value="1"/>
</dbReference>
<dbReference type="EMBL" id="CACRXK020000035">
    <property type="protein sequence ID" value="CAB3977198.1"/>
    <property type="molecule type" value="Genomic_DNA"/>
</dbReference>
<dbReference type="Proteomes" id="UP001152795">
    <property type="component" value="Unassembled WGS sequence"/>
</dbReference>
<gene>
    <name evidence="1" type="ORF">PACLA_8A011289</name>
</gene>
<dbReference type="PANTHER" id="PTHR11538:SF26">
    <property type="entry name" value="FERREDOXIN-FOLD ANTICODON-BINDING DOMAIN-CONTAINING PROTEIN 1"/>
    <property type="match status" value="1"/>
</dbReference>
<dbReference type="GO" id="GO:0070475">
    <property type="term" value="P:rRNA base methylation"/>
    <property type="evidence" value="ECO:0007669"/>
    <property type="project" value="InterPro"/>
</dbReference>
<dbReference type="InterPro" id="IPR005121">
    <property type="entry name" value="Fdx_antiC-bd"/>
</dbReference>
<comment type="caution">
    <text evidence="1">The sequence shown here is derived from an EMBL/GenBank/DDBJ whole genome shotgun (WGS) entry which is preliminary data.</text>
</comment>
<dbReference type="GO" id="GO:0005737">
    <property type="term" value="C:cytoplasm"/>
    <property type="evidence" value="ECO:0007669"/>
    <property type="project" value="TreeGrafter"/>
</dbReference>
<dbReference type="InterPro" id="IPR019446">
    <property type="entry name" value="BMT5-like"/>
</dbReference>
<evidence type="ECO:0000313" key="2">
    <source>
        <dbReference type="Proteomes" id="UP001152795"/>
    </source>
</evidence>
<dbReference type="InterPro" id="IPR036690">
    <property type="entry name" value="Fdx_antiC-bd_sf"/>
</dbReference>
<reference evidence="1" key="1">
    <citation type="submission" date="2020-04" db="EMBL/GenBank/DDBJ databases">
        <authorList>
            <person name="Alioto T."/>
            <person name="Alioto T."/>
            <person name="Gomez Garrido J."/>
        </authorList>
    </citation>
    <scope>NUCLEOTIDE SEQUENCE</scope>
    <source>
        <strain evidence="1">A484AB</strain>
    </source>
</reference>
<dbReference type="SUPFAM" id="SSF54991">
    <property type="entry name" value="Anticodon-binding domain of PheRS"/>
    <property type="match status" value="1"/>
</dbReference>
<dbReference type="Gene3D" id="3.30.70.380">
    <property type="entry name" value="Ferrodoxin-fold anticodon-binding domain"/>
    <property type="match status" value="1"/>
</dbReference>
<protein>
    <submittedName>
        <fullName evidence="1">Ferredoxin-fold anticodon-binding domain-containing 1-like</fullName>
    </submittedName>
</protein>
<dbReference type="GO" id="GO:0070042">
    <property type="term" value="F:rRNA (uridine-N3-)-methyltransferase activity"/>
    <property type="evidence" value="ECO:0007669"/>
    <property type="project" value="InterPro"/>
</dbReference>
<sequence>MAATTGADSYNFLRSSLSKQTVLVVGDGNFSFSLSLAVFRDELGLNTHLALTSFDSKDILTQDEFTRVNLERLQAYENVEILHNIDATKLSEYFPTRKFDRIIFNFPHTGGKSNIKKCRKLLEDFFISAIEHIESYDGDICVTLCKGQGGTPVDEPQRSHGNSWQIVNNAAKAGLILHQLHPFLDSDYAHYTSVGYRGKLAKGFHTAGGLIHIFIPGVRLDSIEDVSGKSTDALLSYVCKQYGNIMSTTACCFVSGHPLHDLKNTILSMLNSVAGRSFEEILEKNDSEDVQQDDGVGETDSTVTNSNRILSAMNKSSSFVLTGAALTISEEVTCESNISMRYLVICRFYDDEGENSLGKVDSEKQEIMDKLKKMFSNEHDYFHEVDSETNTDSKIWTNSSEVAHLARNKCQLKRRAEAAQSADHVQSNCTCESLCQRYLRNDARIESTQRMPTEFFDQGTVRVFKKRSTVVIICGCPKQEVLKLTGHKHGWLILVNLDVLAMVRHNISDIRFLSSAFLKWERKSTVAQEEDHVDQRTTFIPVPINLFPPEHVHDISFWISDDVSQELFFLTTIALTKNCVKEIKLTEIYHDEDKHCLSFNYRMIYSRVDGPLSHLEAVELQNRLRRALIVLGFGLK</sequence>
<evidence type="ECO:0000313" key="1">
    <source>
        <dbReference type="EMBL" id="CAB3977198.1"/>
    </source>
</evidence>
<dbReference type="Pfam" id="PF10354">
    <property type="entry name" value="BMT5-like"/>
    <property type="match status" value="1"/>
</dbReference>
<dbReference type="PANTHER" id="PTHR11538">
    <property type="entry name" value="PHENYLALANYL-TRNA SYNTHETASE"/>
    <property type="match status" value="1"/>
</dbReference>
<keyword evidence="2" id="KW-1185">Reference proteome</keyword>
<dbReference type="OrthoDB" id="273345at2759"/>
<dbReference type="AlphaFoldDB" id="A0A7D9H712"/>
<name>A0A7D9H712_PARCT</name>